<dbReference type="AlphaFoldDB" id="A0A7S3ZFI9"/>
<sequence length="486" mass="59593">MFNRRETNISKRILENRLRDEELAAITGVVEQAKANQRYIDFEEKSNQLVKRAHIKRIEDGLRREDAQRLQQRRHRLAQMLKQDDIQFQREIDASVETIEKRMQRMANRAYELREKRESARKKKADELYYQRFRRGCDELRGLDAEKHKKLMYQERAKQLEINAEKRKKEVEAEKMYTKMWLAEAQKKEERHKRDIARIERLNNEQATALRHQMRIKDDQREAERQRILQEKREIKDQAEADRQLAAKRKDEKDAERKRIQEQVHRYNQLRLMQKNMMRQQELNDGEELNRINKEAMDREQQEFFNKKMNLKRDNEEYLNHIRAMKAEEQRYQKELDKCVQDEVDRANRKQEAEMQRRAMQRQHLMDQVHAERQATLRMKENRQIAAMREKERDRQDMLRAEREYKEHLKTEGRDAYLRRKQVEADQLRLIAQKQQKAELEKAQAIHERVYIEHATKKLDEWLEKEKADPKLEKPWHGLTKSNWYS</sequence>
<dbReference type="GO" id="GO:0005929">
    <property type="term" value="C:cilium"/>
    <property type="evidence" value="ECO:0007669"/>
    <property type="project" value="UniProtKB-SubCell"/>
</dbReference>
<evidence type="ECO:0000313" key="10">
    <source>
        <dbReference type="EMBL" id="CAE0681821.1"/>
    </source>
</evidence>
<evidence type="ECO:0000256" key="4">
    <source>
        <dbReference type="ARBA" id="ARBA00023273"/>
    </source>
</evidence>
<accession>A0A7S3ZFI9</accession>
<evidence type="ECO:0000256" key="7">
    <source>
        <dbReference type="SAM" id="Coils"/>
    </source>
</evidence>
<evidence type="ECO:0000259" key="9">
    <source>
        <dbReference type="Pfam" id="PF13868"/>
    </source>
</evidence>
<name>A0A7S3ZFI9_9EUKA</name>
<dbReference type="Pfam" id="PF13868">
    <property type="entry name" value="TPH"/>
    <property type="match status" value="1"/>
</dbReference>
<dbReference type="PANTHER" id="PTHR31183">
    <property type="entry name" value="TRICHOPLEIN KERATIN FILAMENT-BINDING PROTEIN FAMILY MEMBER"/>
    <property type="match status" value="1"/>
</dbReference>
<evidence type="ECO:0000256" key="6">
    <source>
        <dbReference type="ARBA" id="ARBA00033773"/>
    </source>
</evidence>
<comment type="similarity">
    <text evidence="5">Belongs to the CFAP53 family.</text>
</comment>
<dbReference type="EMBL" id="HBIV01048374">
    <property type="protein sequence ID" value="CAE0681821.1"/>
    <property type="molecule type" value="Transcribed_RNA"/>
</dbReference>
<evidence type="ECO:0000256" key="5">
    <source>
        <dbReference type="ARBA" id="ARBA00033747"/>
    </source>
</evidence>
<dbReference type="InterPro" id="IPR043596">
    <property type="entry name" value="CFAP53/TCHP"/>
</dbReference>
<keyword evidence="4" id="KW-0966">Cell projection</keyword>
<dbReference type="InterPro" id="IPR043597">
    <property type="entry name" value="TPH_dom"/>
</dbReference>
<feature type="coiled-coil region" evidence="7">
    <location>
        <begin position="308"/>
        <end position="342"/>
    </location>
</feature>
<evidence type="ECO:0000256" key="3">
    <source>
        <dbReference type="ARBA" id="ARBA00023069"/>
    </source>
</evidence>
<dbReference type="PANTHER" id="PTHR31183:SF1">
    <property type="entry name" value="CILIA- AND FLAGELLA-ASSOCIATED PROTEIN 53"/>
    <property type="match status" value="1"/>
</dbReference>
<comment type="subcellular location">
    <subcellularLocation>
        <location evidence="1">Cell projection</location>
        <location evidence="1">Cilium</location>
    </subcellularLocation>
</comment>
<organism evidence="10">
    <name type="scientific">Lotharella globosa</name>
    <dbReference type="NCBI Taxonomy" id="91324"/>
    <lineage>
        <taxon>Eukaryota</taxon>
        <taxon>Sar</taxon>
        <taxon>Rhizaria</taxon>
        <taxon>Cercozoa</taxon>
        <taxon>Chlorarachniophyceae</taxon>
        <taxon>Lotharella</taxon>
    </lineage>
</organism>
<evidence type="ECO:0000256" key="2">
    <source>
        <dbReference type="ARBA" id="ARBA00023054"/>
    </source>
</evidence>
<proteinExistence type="inferred from homology"/>
<reference evidence="10" key="1">
    <citation type="submission" date="2021-01" db="EMBL/GenBank/DDBJ databases">
        <authorList>
            <person name="Corre E."/>
            <person name="Pelletier E."/>
            <person name="Niang G."/>
            <person name="Scheremetjew M."/>
            <person name="Finn R."/>
            <person name="Kale V."/>
            <person name="Holt S."/>
            <person name="Cochrane G."/>
            <person name="Meng A."/>
            <person name="Brown T."/>
            <person name="Cohen L."/>
        </authorList>
    </citation>
    <scope>NUCLEOTIDE SEQUENCE</scope>
    <source>
        <strain evidence="10">CCCM811</strain>
    </source>
</reference>
<gene>
    <name evidence="10" type="ORF">LGLO00237_LOCUS33609</name>
</gene>
<evidence type="ECO:0000256" key="8">
    <source>
        <dbReference type="SAM" id="MobiDB-lite"/>
    </source>
</evidence>
<keyword evidence="3" id="KW-0969">Cilium</keyword>
<protein>
    <recommendedName>
        <fullName evidence="6">Cilia- and flagella-associated protein 53</fullName>
    </recommendedName>
</protein>
<feature type="region of interest" description="Disordered" evidence="8">
    <location>
        <begin position="233"/>
        <end position="261"/>
    </location>
</feature>
<feature type="domain" description="Trichohyalin-plectin-homology" evidence="9">
    <location>
        <begin position="134"/>
        <end position="468"/>
    </location>
</feature>
<evidence type="ECO:0000256" key="1">
    <source>
        <dbReference type="ARBA" id="ARBA00004138"/>
    </source>
</evidence>
<feature type="coiled-coil region" evidence="7">
    <location>
        <begin position="391"/>
        <end position="443"/>
    </location>
</feature>
<keyword evidence="2 7" id="KW-0175">Coiled coil</keyword>